<evidence type="ECO:0000313" key="2">
    <source>
        <dbReference type="EMBL" id="GAA4521006.1"/>
    </source>
</evidence>
<dbReference type="InterPro" id="IPR000073">
    <property type="entry name" value="AB_hydrolase_1"/>
</dbReference>
<dbReference type="EMBL" id="BAABGR010000044">
    <property type="protein sequence ID" value="GAA4521006.1"/>
    <property type="molecule type" value="Genomic_DNA"/>
</dbReference>
<keyword evidence="3" id="KW-1185">Reference proteome</keyword>
<dbReference type="RefSeq" id="WP_345069106.1">
    <property type="nucleotide sequence ID" value="NZ_BAABGR010000044.1"/>
</dbReference>
<dbReference type="Gene3D" id="3.40.50.1820">
    <property type="entry name" value="alpha/beta hydrolase"/>
    <property type="match status" value="1"/>
</dbReference>
<name>A0ABP8R8H6_9SPHI</name>
<dbReference type="Proteomes" id="UP001500394">
    <property type="component" value="Unassembled WGS sequence"/>
</dbReference>
<dbReference type="InterPro" id="IPR029058">
    <property type="entry name" value="AB_hydrolase_fold"/>
</dbReference>
<accession>A0ABP8R8H6</accession>
<organism evidence="2 3">
    <name type="scientific">Sphingobacterium thermophilum</name>
    <dbReference type="NCBI Taxonomy" id="768534"/>
    <lineage>
        <taxon>Bacteria</taxon>
        <taxon>Pseudomonadati</taxon>
        <taxon>Bacteroidota</taxon>
        <taxon>Sphingobacteriia</taxon>
        <taxon>Sphingobacteriales</taxon>
        <taxon>Sphingobacteriaceae</taxon>
        <taxon>Sphingobacterium</taxon>
    </lineage>
</organism>
<dbReference type="GO" id="GO:0016787">
    <property type="term" value="F:hydrolase activity"/>
    <property type="evidence" value="ECO:0007669"/>
    <property type="project" value="UniProtKB-KW"/>
</dbReference>
<evidence type="ECO:0000259" key="1">
    <source>
        <dbReference type="Pfam" id="PF12697"/>
    </source>
</evidence>
<dbReference type="InterPro" id="IPR052897">
    <property type="entry name" value="Sec-Metab_Biosynth_Hydrolase"/>
</dbReference>
<dbReference type="Pfam" id="PF12697">
    <property type="entry name" value="Abhydrolase_6"/>
    <property type="match status" value="1"/>
</dbReference>
<gene>
    <name evidence="2" type="ORF">GCM10023173_25750</name>
</gene>
<sequence length="249" mass="28019">MRLKYFLTLVLMIVTLGGAQGQSTYVIVHGAWGGAWQFKKTAQQLQAAGQVVYRPTLTGLGERHHLYTESVDLKTHIKDVVNTILFEDLKEVILVGHSYGGMVVTGVADSIPERIKKIVYLDAVVPGEGQSLVQSMGMDESNTQRSLAIEGGRVVPAWVRDTTKTPRDVPHPLASFIQPLNFSMDRLSKLPITYVFTYESDKGGKEKDEFYRFYQKAKERNWKIVELEASHNPQIDKLNELVAILLEEK</sequence>
<keyword evidence="2" id="KW-0378">Hydrolase</keyword>
<dbReference type="SUPFAM" id="SSF53474">
    <property type="entry name" value="alpha/beta-Hydrolases"/>
    <property type="match status" value="1"/>
</dbReference>
<feature type="domain" description="AB hydrolase-1" evidence="1">
    <location>
        <begin position="26"/>
        <end position="236"/>
    </location>
</feature>
<reference evidence="3" key="1">
    <citation type="journal article" date="2019" name="Int. J. Syst. Evol. Microbiol.">
        <title>The Global Catalogue of Microorganisms (GCM) 10K type strain sequencing project: providing services to taxonomists for standard genome sequencing and annotation.</title>
        <authorList>
            <consortium name="The Broad Institute Genomics Platform"/>
            <consortium name="The Broad Institute Genome Sequencing Center for Infectious Disease"/>
            <person name="Wu L."/>
            <person name="Ma J."/>
        </authorList>
    </citation>
    <scope>NUCLEOTIDE SEQUENCE [LARGE SCALE GENOMIC DNA]</scope>
    <source>
        <strain evidence="3">JCM 17858</strain>
    </source>
</reference>
<protein>
    <submittedName>
        <fullName evidence="2">Alpha/beta hydrolase</fullName>
    </submittedName>
</protein>
<dbReference type="PANTHER" id="PTHR37017:SF13">
    <property type="entry name" value="AB HYDROLASE-1 DOMAIN-CONTAINING PROTEIN"/>
    <property type="match status" value="1"/>
</dbReference>
<dbReference type="PANTHER" id="PTHR37017">
    <property type="entry name" value="AB HYDROLASE-1 DOMAIN-CONTAINING PROTEIN-RELATED"/>
    <property type="match status" value="1"/>
</dbReference>
<proteinExistence type="predicted"/>
<comment type="caution">
    <text evidence="2">The sequence shown here is derived from an EMBL/GenBank/DDBJ whole genome shotgun (WGS) entry which is preliminary data.</text>
</comment>
<evidence type="ECO:0000313" key="3">
    <source>
        <dbReference type="Proteomes" id="UP001500394"/>
    </source>
</evidence>